<evidence type="ECO:0000256" key="1">
    <source>
        <dbReference type="ARBA" id="ARBA00008324"/>
    </source>
</evidence>
<accession>A0A5M6IMQ9</accession>
<dbReference type="PANTHER" id="PTHR42856:SF1">
    <property type="entry name" value="ACYL-COENZYME A THIOESTERASE PAAI"/>
    <property type="match status" value="1"/>
</dbReference>
<dbReference type="InterPro" id="IPR006683">
    <property type="entry name" value="Thioestr_dom"/>
</dbReference>
<dbReference type="Pfam" id="PF03061">
    <property type="entry name" value="4HBT"/>
    <property type="match status" value="1"/>
</dbReference>
<reference evidence="4 5" key="1">
    <citation type="submission" date="2019-09" db="EMBL/GenBank/DDBJ databases">
        <title>Genome sequence of Rhodovastum atsumiense, a diverse member of the Acetobacteraceae family of non-sulfur purple photosynthetic bacteria.</title>
        <authorList>
            <person name="Meyer T."/>
            <person name="Kyndt J."/>
        </authorList>
    </citation>
    <scope>NUCLEOTIDE SEQUENCE [LARGE SCALE GENOMIC DNA]</scope>
    <source>
        <strain evidence="4 5">DSM 21279</strain>
    </source>
</reference>
<dbReference type="OrthoDB" id="32575at2"/>
<keyword evidence="2" id="KW-0378">Hydrolase</keyword>
<proteinExistence type="inferred from homology"/>
<keyword evidence="5" id="KW-1185">Reference proteome</keyword>
<gene>
    <name evidence="4" type="primary">paaI</name>
    <name evidence="4" type="ORF">F1189_27215</name>
</gene>
<dbReference type="InterPro" id="IPR011973">
    <property type="entry name" value="PaaD"/>
</dbReference>
<dbReference type="PANTHER" id="PTHR42856">
    <property type="entry name" value="ACYL-COENZYME A THIOESTERASE PAAI"/>
    <property type="match status" value="1"/>
</dbReference>
<evidence type="ECO:0000313" key="4">
    <source>
        <dbReference type="EMBL" id="KAA5608828.1"/>
    </source>
</evidence>
<evidence type="ECO:0000313" key="5">
    <source>
        <dbReference type="Proteomes" id="UP000325255"/>
    </source>
</evidence>
<comment type="caution">
    <text evidence="4">The sequence shown here is derived from an EMBL/GenBank/DDBJ whole genome shotgun (WGS) entry which is preliminary data.</text>
</comment>
<dbReference type="NCBIfam" id="TIGR02286">
    <property type="entry name" value="PaaD"/>
    <property type="match status" value="1"/>
</dbReference>
<dbReference type="SUPFAM" id="SSF54637">
    <property type="entry name" value="Thioesterase/thiol ester dehydrase-isomerase"/>
    <property type="match status" value="1"/>
</dbReference>
<dbReference type="InterPro" id="IPR003736">
    <property type="entry name" value="PAAI_dom"/>
</dbReference>
<dbReference type="InterPro" id="IPR052723">
    <property type="entry name" value="Acyl-CoA_thioesterase_PaaI"/>
</dbReference>
<feature type="domain" description="Thioesterase" evidence="3">
    <location>
        <begin position="37"/>
        <end position="111"/>
    </location>
</feature>
<dbReference type="Proteomes" id="UP000325255">
    <property type="component" value="Unassembled WGS sequence"/>
</dbReference>
<dbReference type="AlphaFoldDB" id="A0A5M6IMQ9"/>
<evidence type="ECO:0000259" key="3">
    <source>
        <dbReference type="Pfam" id="PF03061"/>
    </source>
</evidence>
<evidence type="ECO:0000256" key="2">
    <source>
        <dbReference type="ARBA" id="ARBA00022801"/>
    </source>
</evidence>
<protein>
    <submittedName>
        <fullName evidence="4">Hydroxyphenylacetyl-CoA thioesterase PaaI</fullName>
    </submittedName>
</protein>
<name>A0A5M6IMQ9_9PROT</name>
<dbReference type="InterPro" id="IPR029069">
    <property type="entry name" value="HotDog_dom_sf"/>
</dbReference>
<dbReference type="CDD" id="cd03443">
    <property type="entry name" value="PaaI_thioesterase"/>
    <property type="match status" value="1"/>
</dbReference>
<dbReference type="GO" id="GO:0016289">
    <property type="term" value="F:acyl-CoA hydrolase activity"/>
    <property type="evidence" value="ECO:0007669"/>
    <property type="project" value="UniProtKB-ARBA"/>
</dbReference>
<sequence>MWSDDRACRSLGITLEDVGPGHARLSMRVRDDMVNGHGTCHGGFIFALADTAFGYACNARNERSVAQHCSITFLRPGRLGQMLVATAEERARAGRSGIYDIVVCSADGTVIAEFRGHSRGLGEKFFPG</sequence>
<dbReference type="NCBIfam" id="TIGR00369">
    <property type="entry name" value="unchar_dom_1"/>
    <property type="match status" value="1"/>
</dbReference>
<dbReference type="FunFam" id="3.10.129.10:FF:000022">
    <property type="entry name" value="Phenylacetic acid degradation protein"/>
    <property type="match status" value="1"/>
</dbReference>
<dbReference type="Gene3D" id="3.10.129.10">
    <property type="entry name" value="Hotdog Thioesterase"/>
    <property type="match status" value="1"/>
</dbReference>
<organism evidence="4 5">
    <name type="scientific">Rhodovastum atsumiense</name>
    <dbReference type="NCBI Taxonomy" id="504468"/>
    <lineage>
        <taxon>Bacteria</taxon>
        <taxon>Pseudomonadati</taxon>
        <taxon>Pseudomonadota</taxon>
        <taxon>Alphaproteobacteria</taxon>
        <taxon>Acetobacterales</taxon>
        <taxon>Acetobacteraceae</taxon>
        <taxon>Rhodovastum</taxon>
    </lineage>
</organism>
<dbReference type="EMBL" id="VWPK01000067">
    <property type="protein sequence ID" value="KAA5608828.1"/>
    <property type="molecule type" value="Genomic_DNA"/>
</dbReference>
<comment type="similarity">
    <text evidence="1">Belongs to the thioesterase PaaI family.</text>
</comment>